<dbReference type="OrthoDB" id="9784823at2"/>
<gene>
    <name evidence="1" type="ORF">BHD05_11210</name>
</gene>
<dbReference type="KEGG" id="mant:BHD05_11210"/>
<evidence type="ECO:0000313" key="1">
    <source>
        <dbReference type="EMBL" id="QHO70124.1"/>
    </source>
</evidence>
<protein>
    <submittedName>
        <fullName evidence="1">Uncharacterized protein</fullName>
    </submittedName>
</protein>
<sequence>MSTATPLVLTMTEIAALAQVHRPVVSTWRARSATSEHPFPGPISQRGSQLLFDAGDVSRWLTDTGHGNNASADRDAAAHAAIPSSASFDAITALLTLRVATGRSLSGLSDAELIDHADAADPDDAMLFREVEATPNLGTVARYVDELVDAAYGEAPAFERILSTHRQKRADGTPAPVLNADGIHLVAGVAKGLALTSTHDDSTERLAELVDSTGTATDVTVEIARDERFEDIVASLDGTTGTDAHALRRIRRRLAVHKITTRDQRPDSDARQLHLAILGSSTPAAAVDAVGILSAIDEIAVQLDHSQLALIVGPSAVLSDADLDRTADEVRSGVLRSGQLRAIIRLPAGFRAGMPRQSLTLWVMGPAHPDVELADRWTMIADLSTARRDPSFDTDLISDVVASLGTHSTVRAHAFRFARLAFTRQLLARGGSLVQTPTSGAATRSNQSAVEDSLRAETLMTELGLPNVSVAPAPPEVHSARPRLATIGQRLDSRQLCYIAGNRLTAELVESTPAASGRVRVIGPDEVLGDRIVGSRSVDRLQFSSELPSGRLTEPGDVVFCTAPSPAAIVDREGLSVVQYPARILRIRPDGDDELLPDVLAADVNARSASDTTWRAWPSRGVDPRQRATLSATLDSLRDERAAISLHLARLDELESVLVDGVAHSRLTLSAPHVADTSDPSKGHP</sequence>
<proteinExistence type="predicted"/>
<accession>A0A7L5ALC3</accession>
<dbReference type="EMBL" id="CP017146">
    <property type="protein sequence ID" value="QHO70124.1"/>
    <property type="molecule type" value="Genomic_DNA"/>
</dbReference>
<organism evidence="1 2">
    <name type="scientific">Marisediminicola antarctica</name>
    <dbReference type="NCBI Taxonomy" id="674079"/>
    <lineage>
        <taxon>Bacteria</taxon>
        <taxon>Bacillati</taxon>
        <taxon>Actinomycetota</taxon>
        <taxon>Actinomycetes</taxon>
        <taxon>Micrococcales</taxon>
        <taxon>Microbacteriaceae</taxon>
        <taxon>Marisediminicola</taxon>
    </lineage>
</organism>
<reference evidence="1 2" key="1">
    <citation type="submission" date="2016-09" db="EMBL/GenBank/DDBJ databases">
        <title>Complete genome sequence of microbes from the polar regions.</title>
        <authorList>
            <person name="Liao L."/>
            <person name="Chen B."/>
        </authorList>
    </citation>
    <scope>NUCLEOTIDE SEQUENCE [LARGE SCALE GENOMIC DNA]</scope>
    <source>
        <strain evidence="1 2">ZS314</strain>
    </source>
</reference>
<dbReference type="AlphaFoldDB" id="A0A7L5ALC3"/>
<evidence type="ECO:0000313" key="2">
    <source>
        <dbReference type="Proteomes" id="UP000464507"/>
    </source>
</evidence>
<keyword evidence="2" id="KW-1185">Reference proteome</keyword>
<name>A0A7L5ALC3_9MICO</name>
<dbReference type="Proteomes" id="UP000464507">
    <property type="component" value="Chromosome"/>
</dbReference>
<dbReference type="RefSeq" id="WP_161886512.1">
    <property type="nucleotide sequence ID" value="NZ_CP017146.1"/>
</dbReference>